<reference evidence="3 4" key="1">
    <citation type="submission" date="2018-12" db="EMBL/GenBank/DDBJ databases">
        <title>Croceicoccus ponticola sp. nov., a lipolytic bacterium isolated from seawater.</title>
        <authorList>
            <person name="Yoon J.-H."/>
        </authorList>
    </citation>
    <scope>NUCLEOTIDE SEQUENCE [LARGE SCALE GENOMIC DNA]</scope>
    <source>
        <strain evidence="3 4">GM-16</strain>
    </source>
</reference>
<evidence type="ECO:0000313" key="3">
    <source>
        <dbReference type="EMBL" id="RVQ64891.1"/>
    </source>
</evidence>
<dbReference type="NCBIfam" id="TIGR02097">
    <property type="entry name" value="yccV"/>
    <property type="match status" value="1"/>
</dbReference>
<dbReference type="Proteomes" id="UP000283003">
    <property type="component" value="Unassembled WGS sequence"/>
</dbReference>
<keyword evidence="4" id="KW-1185">Reference proteome</keyword>
<evidence type="ECO:0000259" key="2">
    <source>
        <dbReference type="SMART" id="SM00992"/>
    </source>
</evidence>
<proteinExistence type="predicted"/>
<dbReference type="AlphaFoldDB" id="A0A437GU93"/>
<dbReference type="GO" id="GO:0003677">
    <property type="term" value="F:DNA binding"/>
    <property type="evidence" value="ECO:0007669"/>
    <property type="project" value="UniProtKB-UniRule"/>
</dbReference>
<dbReference type="Pfam" id="PF08755">
    <property type="entry name" value="YccV-like"/>
    <property type="match status" value="1"/>
</dbReference>
<dbReference type="InterPro" id="IPR011722">
    <property type="entry name" value="Hemimethylated_DNA-bd_dom"/>
</dbReference>
<accession>A0A437GU93</accession>
<evidence type="ECO:0000256" key="1">
    <source>
        <dbReference type="NCBIfam" id="TIGR02097"/>
    </source>
</evidence>
<dbReference type="SUPFAM" id="SSF141255">
    <property type="entry name" value="YccV-like"/>
    <property type="match status" value="1"/>
</dbReference>
<dbReference type="RefSeq" id="WP_127613708.1">
    <property type="nucleotide sequence ID" value="NZ_RXOL01000011.1"/>
</dbReference>
<dbReference type="EMBL" id="RXOL01000011">
    <property type="protein sequence ID" value="RVQ64891.1"/>
    <property type="molecule type" value="Genomic_DNA"/>
</dbReference>
<feature type="domain" description="Hemimethylated DNA-binding" evidence="2">
    <location>
        <begin position="38"/>
        <end position="137"/>
    </location>
</feature>
<dbReference type="OrthoDB" id="9797680at2"/>
<evidence type="ECO:0000313" key="4">
    <source>
        <dbReference type="Proteomes" id="UP000283003"/>
    </source>
</evidence>
<dbReference type="Gene3D" id="2.30.30.390">
    <property type="entry name" value="Hemimethylated DNA-binding domain"/>
    <property type="match status" value="1"/>
</dbReference>
<comment type="caution">
    <text evidence="3">The sequence shown here is derived from an EMBL/GenBank/DDBJ whole genome shotgun (WGS) entry which is preliminary data.</text>
</comment>
<protein>
    <recommendedName>
        <fullName evidence="1">Heat shock protein HspQ</fullName>
    </recommendedName>
</protein>
<dbReference type="SMART" id="SM00992">
    <property type="entry name" value="YccV-like"/>
    <property type="match status" value="1"/>
</dbReference>
<sequence length="142" mass="16043">MTGFFRSEPDADPSVKADRATYFSPQAGRAVSAPSVAIARFAIGDVVRHRHHDFRGVIFDIDPVFANSEEWYESIPQAVRPAREQPFYHLFAESEDDSYVAYVGQQNLIEDGDAGPIEHPSIDMVFGDFLEGRYDLHRSLKH</sequence>
<organism evidence="3 4">
    <name type="scientific">Croceicoccus ponticola</name>
    <dbReference type="NCBI Taxonomy" id="2217664"/>
    <lineage>
        <taxon>Bacteria</taxon>
        <taxon>Pseudomonadati</taxon>
        <taxon>Pseudomonadota</taxon>
        <taxon>Alphaproteobacteria</taxon>
        <taxon>Sphingomonadales</taxon>
        <taxon>Erythrobacteraceae</taxon>
        <taxon>Croceicoccus</taxon>
    </lineage>
</organism>
<keyword evidence="3" id="KW-0346">Stress response</keyword>
<gene>
    <name evidence="3" type="primary">hspQ</name>
    <name evidence="3" type="ORF">EKN06_14960</name>
</gene>
<name>A0A437GU93_9SPHN</name>
<dbReference type="InterPro" id="IPR036623">
    <property type="entry name" value="Hemimethylated_DNA-bd_sf"/>
</dbReference>